<dbReference type="Pfam" id="PF02686">
    <property type="entry name" value="GatC"/>
    <property type="match status" value="1"/>
</dbReference>
<evidence type="ECO:0000313" key="3">
    <source>
        <dbReference type="EMBL" id="HGV54589.1"/>
    </source>
</evidence>
<proteinExistence type="inferred from homology"/>
<dbReference type="EC" id="6.3.5.-" evidence="2"/>
<keyword evidence="2" id="KW-0547">Nucleotide-binding</keyword>
<organism evidence="3">
    <name type="scientific">Caldimicrobium thiodismutans</name>
    <dbReference type="NCBI Taxonomy" id="1653476"/>
    <lineage>
        <taxon>Bacteria</taxon>
        <taxon>Pseudomonadati</taxon>
        <taxon>Thermodesulfobacteriota</taxon>
        <taxon>Thermodesulfobacteria</taxon>
        <taxon>Thermodesulfobacteriales</taxon>
        <taxon>Thermodesulfobacteriaceae</taxon>
        <taxon>Caldimicrobium</taxon>
    </lineage>
</organism>
<protein>
    <recommendedName>
        <fullName evidence="2">Aspartyl/glutamyl-tRNA(Asn/Gln) amidotransferase subunit C</fullName>
        <shortName evidence="2">Asp/Glu-ADT subunit C</shortName>
        <ecNumber evidence="2">6.3.5.-</ecNumber>
    </recommendedName>
</protein>
<name>A0A832GMW8_9BACT</name>
<keyword evidence="1 2" id="KW-0067">ATP-binding</keyword>
<dbReference type="GO" id="GO:0006450">
    <property type="term" value="P:regulation of translational fidelity"/>
    <property type="evidence" value="ECO:0007669"/>
    <property type="project" value="InterPro"/>
</dbReference>
<comment type="subunit">
    <text evidence="2">Heterotrimer of A, B and C subunits.</text>
</comment>
<dbReference type="PANTHER" id="PTHR15004">
    <property type="entry name" value="GLUTAMYL-TRNA(GLN) AMIDOTRANSFERASE SUBUNIT C, MITOCHONDRIAL"/>
    <property type="match status" value="1"/>
</dbReference>
<dbReference type="GO" id="GO:0050567">
    <property type="term" value="F:glutaminyl-tRNA synthase (glutamine-hydrolyzing) activity"/>
    <property type="evidence" value="ECO:0007669"/>
    <property type="project" value="UniProtKB-UniRule"/>
</dbReference>
<keyword evidence="2" id="KW-0648">Protein biosynthesis</keyword>
<dbReference type="Gene3D" id="1.10.20.60">
    <property type="entry name" value="Glu-tRNAGln amidotransferase C subunit, N-terminal domain"/>
    <property type="match status" value="1"/>
</dbReference>
<reference evidence="3" key="1">
    <citation type="journal article" date="2020" name="mSystems">
        <title>Genome- and Community-Level Interaction Insights into Carbon Utilization and Element Cycling Functions of Hydrothermarchaeota in Hydrothermal Sediment.</title>
        <authorList>
            <person name="Zhou Z."/>
            <person name="Liu Y."/>
            <person name="Xu W."/>
            <person name="Pan J."/>
            <person name="Luo Z.H."/>
            <person name="Li M."/>
        </authorList>
    </citation>
    <scope>NUCLEOTIDE SEQUENCE [LARGE SCALE GENOMIC DNA]</scope>
    <source>
        <strain evidence="3">SpSt-605</strain>
    </source>
</reference>
<dbReference type="GO" id="GO:0005524">
    <property type="term" value="F:ATP binding"/>
    <property type="evidence" value="ECO:0007669"/>
    <property type="project" value="UniProtKB-KW"/>
</dbReference>
<evidence type="ECO:0000256" key="1">
    <source>
        <dbReference type="ARBA" id="ARBA00022840"/>
    </source>
</evidence>
<dbReference type="HAMAP" id="MF_00122">
    <property type="entry name" value="GatC"/>
    <property type="match status" value="1"/>
</dbReference>
<keyword evidence="2" id="KW-0436">Ligase</keyword>
<dbReference type="AlphaFoldDB" id="A0A832GMW8"/>
<sequence length="97" mass="11116">MAITSVEVKKIAHLARLDFSEEELLPFTEELSNILNYFKELEEVDTSHISPTFHPLKKKTPYREDEVKPFEDIEILLKNAPEVKEGAIVVPKVIKAP</sequence>
<dbReference type="PANTHER" id="PTHR15004:SF0">
    <property type="entry name" value="GLUTAMYL-TRNA(GLN) AMIDOTRANSFERASE SUBUNIT C, MITOCHONDRIAL"/>
    <property type="match status" value="1"/>
</dbReference>
<comment type="catalytic activity">
    <reaction evidence="2">
        <text>L-aspartyl-tRNA(Asn) + L-glutamine + ATP + H2O = L-asparaginyl-tRNA(Asn) + L-glutamate + ADP + phosphate + 2 H(+)</text>
        <dbReference type="Rhea" id="RHEA:14513"/>
        <dbReference type="Rhea" id="RHEA-COMP:9674"/>
        <dbReference type="Rhea" id="RHEA-COMP:9677"/>
        <dbReference type="ChEBI" id="CHEBI:15377"/>
        <dbReference type="ChEBI" id="CHEBI:15378"/>
        <dbReference type="ChEBI" id="CHEBI:29985"/>
        <dbReference type="ChEBI" id="CHEBI:30616"/>
        <dbReference type="ChEBI" id="CHEBI:43474"/>
        <dbReference type="ChEBI" id="CHEBI:58359"/>
        <dbReference type="ChEBI" id="CHEBI:78515"/>
        <dbReference type="ChEBI" id="CHEBI:78516"/>
        <dbReference type="ChEBI" id="CHEBI:456216"/>
    </reaction>
</comment>
<dbReference type="InterPro" id="IPR003837">
    <property type="entry name" value="GatC"/>
</dbReference>
<comment type="catalytic activity">
    <reaction evidence="2">
        <text>L-glutamyl-tRNA(Gln) + L-glutamine + ATP + H2O = L-glutaminyl-tRNA(Gln) + L-glutamate + ADP + phosphate + H(+)</text>
        <dbReference type="Rhea" id="RHEA:17521"/>
        <dbReference type="Rhea" id="RHEA-COMP:9681"/>
        <dbReference type="Rhea" id="RHEA-COMP:9684"/>
        <dbReference type="ChEBI" id="CHEBI:15377"/>
        <dbReference type="ChEBI" id="CHEBI:15378"/>
        <dbReference type="ChEBI" id="CHEBI:29985"/>
        <dbReference type="ChEBI" id="CHEBI:30616"/>
        <dbReference type="ChEBI" id="CHEBI:43474"/>
        <dbReference type="ChEBI" id="CHEBI:58359"/>
        <dbReference type="ChEBI" id="CHEBI:78520"/>
        <dbReference type="ChEBI" id="CHEBI:78521"/>
        <dbReference type="ChEBI" id="CHEBI:456216"/>
    </reaction>
</comment>
<keyword evidence="3" id="KW-0808">Transferase</keyword>
<dbReference type="NCBIfam" id="TIGR00135">
    <property type="entry name" value="gatC"/>
    <property type="match status" value="1"/>
</dbReference>
<dbReference type="GO" id="GO:0070681">
    <property type="term" value="P:glutaminyl-tRNAGln biosynthesis via transamidation"/>
    <property type="evidence" value="ECO:0007669"/>
    <property type="project" value="TreeGrafter"/>
</dbReference>
<dbReference type="InterPro" id="IPR036113">
    <property type="entry name" value="Asp/Glu-ADT_sf_sub_c"/>
</dbReference>
<evidence type="ECO:0000256" key="2">
    <source>
        <dbReference type="HAMAP-Rule" id="MF_00122"/>
    </source>
</evidence>
<gene>
    <name evidence="2 3" type="primary">gatC</name>
    <name evidence="3" type="ORF">ENT73_00685</name>
</gene>
<dbReference type="GO" id="GO:0016740">
    <property type="term" value="F:transferase activity"/>
    <property type="evidence" value="ECO:0007669"/>
    <property type="project" value="UniProtKB-KW"/>
</dbReference>
<comment type="similarity">
    <text evidence="2">Belongs to the GatC family.</text>
</comment>
<comment type="function">
    <text evidence="2">Allows the formation of correctly charged Asn-tRNA(Asn) or Gln-tRNA(Gln) through the transamidation of misacylated Asp-tRNA(Asn) or Glu-tRNA(Gln) in organisms which lack either or both of asparaginyl-tRNA or glutaminyl-tRNA synthetases. The reaction takes place in the presence of glutamine and ATP through an activated phospho-Asp-tRNA(Asn) or phospho-Glu-tRNA(Gln).</text>
</comment>
<dbReference type="SUPFAM" id="SSF141000">
    <property type="entry name" value="Glu-tRNAGln amidotransferase C subunit"/>
    <property type="match status" value="1"/>
</dbReference>
<accession>A0A832GMW8</accession>
<comment type="caution">
    <text evidence="3">The sequence shown here is derived from an EMBL/GenBank/DDBJ whole genome shotgun (WGS) entry which is preliminary data.</text>
</comment>
<dbReference type="EMBL" id="DSZU01000015">
    <property type="protein sequence ID" value="HGV54589.1"/>
    <property type="molecule type" value="Genomic_DNA"/>
</dbReference>
<dbReference type="GO" id="GO:0006412">
    <property type="term" value="P:translation"/>
    <property type="evidence" value="ECO:0007669"/>
    <property type="project" value="UniProtKB-UniRule"/>
</dbReference>